<dbReference type="InterPro" id="IPR041426">
    <property type="entry name" value="Mos1_HTH"/>
</dbReference>
<proteinExistence type="predicted"/>
<dbReference type="AlphaFoldDB" id="A0A8X6SBS9"/>
<dbReference type="Gene3D" id="3.30.420.10">
    <property type="entry name" value="Ribonuclease H-like superfamily/Ribonuclease H"/>
    <property type="match status" value="1"/>
</dbReference>
<feature type="domain" description="Mos1 transposase HTH" evidence="1">
    <location>
        <begin position="1"/>
        <end position="35"/>
    </location>
</feature>
<reference evidence="2" key="1">
    <citation type="submission" date="2020-08" db="EMBL/GenBank/DDBJ databases">
        <title>Multicomponent nature underlies the extraordinary mechanical properties of spider dragline silk.</title>
        <authorList>
            <person name="Kono N."/>
            <person name="Nakamura H."/>
            <person name="Mori M."/>
            <person name="Yoshida Y."/>
            <person name="Ohtoshi R."/>
            <person name="Malay A.D."/>
            <person name="Moran D.A.P."/>
            <person name="Tomita M."/>
            <person name="Numata K."/>
            <person name="Arakawa K."/>
        </authorList>
    </citation>
    <scope>NUCLEOTIDE SEQUENCE</scope>
</reference>
<accession>A0A8X6SBS9</accession>
<dbReference type="Proteomes" id="UP000887159">
    <property type="component" value="Unassembled WGS sequence"/>
</dbReference>
<keyword evidence="3" id="KW-1185">Reference proteome</keyword>
<evidence type="ECO:0000313" key="3">
    <source>
        <dbReference type="Proteomes" id="UP000887159"/>
    </source>
</evidence>
<organism evidence="2 3">
    <name type="scientific">Trichonephila clavipes</name>
    <name type="common">Golden silk orbweaver</name>
    <name type="synonym">Nephila clavipes</name>
    <dbReference type="NCBI Taxonomy" id="2585209"/>
    <lineage>
        <taxon>Eukaryota</taxon>
        <taxon>Metazoa</taxon>
        <taxon>Ecdysozoa</taxon>
        <taxon>Arthropoda</taxon>
        <taxon>Chelicerata</taxon>
        <taxon>Arachnida</taxon>
        <taxon>Araneae</taxon>
        <taxon>Araneomorphae</taxon>
        <taxon>Entelegynae</taxon>
        <taxon>Araneoidea</taxon>
        <taxon>Nephilidae</taxon>
        <taxon>Trichonephila</taxon>
    </lineage>
</organism>
<dbReference type="InterPro" id="IPR036397">
    <property type="entry name" value="RNaseH_sf"/>
</dbReference>
<dbReference type="GO" id="GO:0003676">
    <property type="term" value="F:nucleic acid binding"/>
    <property type="evidence" value="ECO:0007669"/>
    <property type="project" value="InterPro"/>
</dbReference>
<sequence>MLLEFNNCSDATVATKNICDVYLNALDVRKCQRWFLSSDSVISIFPTHIDQEDQQLKIITILRVQVEANLCQTIEELLNALNQPWPTIQEHLQQIGKPNRVGFWVPHNLSEENRANRSTTCNLLLQRNKTEPFFDLLITADENGSCMIIQNARDSGSLRMNRHEGLLSQVYIQKRRFCVFRGVFVKSSILKCLNLEKLLMQILIVNN</sequence>
<dbReference type="Pfam" id="PF17906">
    <property type="entry name" value="HTH_48"/>
    <property type="match status" value="1"/>
</dbReference>
<protein>
    <submittedName>
        <fullName evidence="2">Histone-lysine N-methyltransferase SETMAR</fullName>
    </submittedName>
</protein>
<evidence type="ECO:0000313" key="2">
    <source>
        <dbReference type="EMBL" id="GFY05586.1"/>
    </source>
</evidence>
<comment type="caution">
    <text evidence="2">The sequence shown here is derived from an EMBL/GenBank/DDBJ whole genome shotgun (WGS) entry which is preliminary data.</text>
</comment>
<name>A0A8X6SBS9_TRICX</name>
<gene>
    <name evidence="2" type="primary">SETMAR</name>
    <name evidence="2" type="ORF">TNCV_4402531</name>
</gene>
<evidence type="ECO:0000259" key="1">
    <source>
        <dbReference type="Pfam" id="PF17906"/>
    </source>
</evidence>
<dbReference type="EMBL" id="BMAU01021255">
    <property type="protein sequence ID" value="GFY05586.1"/>
    <property type="molecule type" value="Genomic_DNA"/>
</dbReference>